<dbReference type="RefSeq" id="WP_270687489.1">
    <property type="nucleotide sequence ID" value="NZ_JAQFWQ010000059.1"/>
</dbReference>
<evidence type="ECO:0000313" key="2">
    <source>
        <dbReference type="EMBL" id="MDA2812804.1"/>
    </source>
</evidence>
<evidence type="ECO:0008006" key="4">
    <source>
        <dbReference type="Google" id="ProtNLM"/>
    </source>
</evidence>
<keyword evidence="1" id="KW-0472">Membrane</keyword>
<gene>
    <name evidence="2" type="ORF">O4J56_19320</name>
</gene>
<name>A0ABT4U772_9ACTN</name>
<sequence>MSARAFAALVRLELWRILRNPLLLAAVAYGLWEQWTYLAEGMLVDWGWIVDDIIDTAPFPALGVFFAAFFPGSRERRYAAASALPVSPRLRMAALLTAAATAGAVALVPNVVMGLHPWSPIAIAGVLSPAALLIPLVIGAAAGAAGVALGLWCASWVFPALAVSAVVAYQFTWVLAFDVPDIPGGGLVAGAFSVLVEVLLPGGTYSPGMWGMVPGHLGFLALLTAVCCGLALVRAERRRGRPRLAAAGATAVFAAGALAVYGQVDGMEARNQEALMEGTWTAAVGPVPDRVCERLILEYCGYETYESWFPHWQRAGEAVAAAVPERARDRLPTVQQSTYAAEPGLIDSAGTLRDGVAYPDPGWSTQDDWSRLLLAEEIALGAVGAPESPDGMEPQCTLHGQARYAVKTWLVLRAADDPVVALGDLVIMDDIRPRLAEVATVRAMLDHPEEDIVEALDAHWEELVAPDTPAGEARGLLGVEVDPAHMAEAADMIDEGWFPEEEEAELAEEWLVYDDGFEVPLPAPCT</sequence>
<organism evidence="2 3">
    <name type="scientific">Nocardiopsis endophytica</name>
    <dbReference type="NCBI Taxonomy" id="3018445"/>
    <lineage>
        <taxon>Bacteria</taxon>
        <taxon>Bacillati</taxon>
        <taxon>Actinomycetota</taxon>
        <taxon>Actinomycetes</taxon>
        <taxon>Streptosporangiales</taxon>
        <taxon>Nocardiopsidaceae</taxon>
        <taxon>Nocardiopsis</taxon>
    </lineage>
</organism>
<feature type="transmembrane region" description="Helical" evidence="1">
    <location>
        <begin position="52"/>
        <end position="72"/>
    </location>
</feature>
<keyword evidence="1" id="KW-1133">Transmembrane helix</keyword>
<feature type="transmembrane region" description="Helical" evidence="1">
    <location>
        <begin position="12"/>
        <end position="32"/>
    </location>
</feature>
<proteinExistence type="predicted"/>
<comment type="caution">
    <text evidence="2">The sequence shown here is derived from an EMBL/GenBank/DDBJ whole genome shotgun (WGS) entry which is preliminary data.</text>
</comment>
<feature type="transmembrane region" description="Helical" evidence="1">
    <location>
        <begin position="244"/>
        <end position="262"/>
    </location>
</feature>
<feature type="transmembrane region" description="Helical" evidence="1">
    <location>
        <begin position="93"/>
        <end position="115"/>
    </location>
</feature>
<feature type="transmembrane region" description="Helical" evidence="1">
    <location>
        <begin position="209"/>
        <end position="232"/>
    </location>
</feature>
<evidence type="ECO:0000256" key="1">
    <source>
        <dbReference type="SAM" id="Phobius"/>
    </source>
</evidence>
<keyword evidence="1" id="KW-0812">Transmembrane</keyword>
<accession>A0ABT4U772</accession>
<protein>
    <recommendedName>
        <fullName evidence="4">ABC transporter permease</fullName>
    </recommendedName>
</protein>
<dbReference type="Proteomes" id="UP001527866">
    <property type="component" value="Unassembled WGS sequence"/>
</dbReference>
<feature type="transmembrane region" description="Helical" evidence="1">
    <location>
        <begin position="149"/>
        <end position="171"/>
    </location>
</feature>
<feature type="transmembrane region" description="Helical" evidence="1">
    <location>
        <begin position="121"/>
        <end position="142"/>
    </location>
</feature>
<keyword evidence="3" id="KW-1185">Reference proteome</keyword>
<dbReference type="EMBL" id="JAQFWQ010000059">
    <property type="protein sequence ID" value="MDA2812804.1"/>
    <property type="molecule type" value="Genomic_DNA"/>
</dbReference>
<evidence type="ECO:0000313" key="3">
    <source>
        <dbReference type="Proteomes" id="UP001527866"/>
    </source>
</evidence>
<reference evidence="2 3" key="1">
    <citation type="submission" date="2023-01" db="EMBL/GenBank/DDBJ databases">
        <title>Draft genome sequence of Nocardiopsis sp. RSe5-2 isolated from halophytes.</title>
        <authorList>
            <person name="Duangmal K."/>
            <person name="Chantavorakit T."/>
        </authorList>
    </citation>
    <scope>NUCLEOTIDE SEQUENCE [LARGE SCALE GENOMIC DNA]</scope>
    <source>
        <strain evidence="2 3">RSe5-2</strain>
    </source>
</reference>